<evidence type="ECO:0000313" key="2">
    <source>
        <dbReference type="Proteomes" id="UP000535491"/>
    </source>
</evidence>
<reference evidence="1 2" key="1">
    <citation type="submission" date="2020-07" db="EMBL/GenBank/DDBJ databases">
        <authorList>
            <person name="Feng H."/>
        </authorList>
    </citation>
    <scope>NUCLEOTIDE SEQUENCE [LARGE SCALE GENOMIC DNA]</scope>
    <source>
        <strain evidence="2">s-10</strain>
    </source>
</reference>
<evidence type="ECO:0008006" key="3">
    <source>
        <dbReference type="Google" id="ProtNLM"/>
    </source>
</evidence>
<organism evidence="1 2">
    <name type="scientific">Paenactinomyces guangxiensis</name>
    <dbReference type="NCBI Taxonomy" id="1490290"/>
    <lineage>
        <taxon>Bacteria</taxon>
        <taxon>Bacillati</taxon>
        <taxon>Bacillota</taxon>
        <taxon>Bacilli</taxon>
        <taxon>Bacillales</taxon>
        <taxon>Thermoactinomycetaceae</taxon>
        <taxon>Paenactinomyces</taxon>
    </lineage>
</organism>
<dbReference type="Proteomes" id="UP000535491">
    <property type="component" value="Unassembled WGS sequence"/>
</dbReference>
<keyword evidence="2" id="KW-1185">Reference proteome</keyword>
<proteinExistence type="predicted"/>
<dbReference type="Pfam" id="PF12788">
    <property type="entry name" value="YmaF"/>
    <property type="match status" value="1"/>
</dbReference>
<sequence>MKKSNPPAHKHTYDIVLMDHKSRHKHHRHKYKGATSIDVGHMHFLSGKTESAPSLKRHVHKYRGTTTFDAGHVHHFSGVTSPPIHLPDGRHYHIIKGKTTVSGKIPHQHFYYGVAR</sequence>
<name>A0A7W2A8I7_9BACL</name>
<dbReference type="RefSeq" id="WP_181751916.1">
    <property type="nucleotide sequence ID" value="NZ_JACEIQ010000009.1"/>
</dbReference>
<dbReference type="EMBL" id="JACEIQ010000009">
    <property type="protein sequence ID" value="MBA4494675.1"/>
    <property type="molecule type" value="Genomic_DNA"/>
</dbReference>
<dbReference type="AlphaFoldDB" id="A0A7W2A8I7"/>
<evidence type="ECO:0000313" key="1">
    <source>
        <dbReference type="EMBL" id="MBA4494675.1"/>
    </source>
</evidence>
<comment type="caution">
    <text evidence="1">The sequence shown here is derived from an EMBL/GenBank/DDBJ whole genome shotgun (WGS) entry which is preliminary data.</text>
</comment>
<dbReference type="InterPro" id="IPR024307">
    <property type="entry name" value="YmaF"/>
</dbReference>
<accession>A0A7W2A8I7</accession>
<protein>
    <recommendedName>
        <fullName evidence="3">YmaF family protein</fullName>
    </recommendedName>
</protein>
<gene>
    <name evidence="1" type="ORF">H1191_10190</name>
</gene>